<evidence type="ECO:0008006" key="3">
    <source>
        <dbReference type="Google" id="ProtNLM"/>
    </source>
</evidence>
<sequence length="219" mass="25212">MQLFVYIIESLRPEDIRNRNNLALGQVLKQSLDFMDINPEYISVNTKSEFIKAITLNLYDTILNKEAFPVLHFSMHGNEHCIQFSNGEFITWAELRKQLLFLIKIMSNNLIICMCSCYGFSGCQMAMHLHEGENFGILIGNDNELGFNEGLIAYQTFYYHLLKGNTIEGSVEAMKIASADKNFRCISGMDAKKVYLDYIRNQAYELAKIRIQQAQTQCF</sequence>
<name>A0ABR8BTU0_APHFL</name>
<dbReference type="EMBL" id="JACJQT010000017">
    <property type="protein sequence ID" value="MBD2278353.1"/>
    <property type="molecule type" value="Genomic_DNA"/>
</dbReference>
<proteinExistence type="predicted"/>
<dbReference type="Proteomes" id="UP000606721">
    <property type="component" value="Unassembled WGS sequence"/>
</dbReference>
<organism evidence="1 2">
    <name type="scientific">Aphanizomenon flos-aquae FACHB-1040</name>
    <dbReference type="NCBI Taxonomy" id="2692887"/>
    <lineage>
        <taxon>Bacteria</taxon>
        <taxon>Bacillati</taxon>
        <taxon>Cyanobacteriota</taxon>
        <taxon>Cyanophyceae</taxon>
        <taxon>Nostocales</taxon>
        <taxon>Aphanizomenonaceae</taxon>
        <taxon>Aphanizomenon</taxon>
    </lineage>
</organism>
<evidence type="ECO:0000313" key="1">
    <source>
        <dbReference type="EMBL" id="MBD2278353.1"/>
    </source>
</evidence>
<reference evidence="1 2" key="1">
    <citation type="journal article" date="2020" name="ISME J.">
        <title>Comparative genomics reveals insights into cyanobacterial evolution and habitat adaptation.</title>
        <authorList>
            <person name="Chen M.Y."/>
            <person name="Teng W.K."/>
            <person name="Zhao L."/>
            <person name="Hu C.X."/>
            <person name="Zhou Y.K."/>
            <person name="Han B.P."/>
            <person name="Song L.R."/>
            <person name="Shu W.S."/>
        </authorList>
    </citation>
    <scope>NUCLEOTIDE SEQUENCE [LARGE SCALE GENOMIC DNA]</scope>
    <source>
        <strain evidence="1 2">FACHB-1040</strain>
    </source>
</reference>
<protein>
    <recommendedName>
        <fullName evidence="3">CHAT domain-containing protein</fullName>
    </recommendedName>
</protein>
<dbReference type="RefSeq" id="WP_190382792.1">
    <property type="nucleotide sequence ID" value="NZ_JACJQT010000017.1"/>
</dbReference>
<keyword evidence="2" id="KW-1185">Reference proteome</keyword>
<evidence type="ECO:0000313" key="2">
    <source>
        <dbReference type="Proteomes" id="UP000606721"/>
    </source>
</evidence>
<comment type="caution">
    <text evidence="1">The sequence shown here is derived from an EMBL/GenBank/DDBJ whole genome shotgun (WGS) entry which is preliminary data.</text>
</comment>
<accession>A0ABR8BTU0</accession>
<gene>
    <name evidence="1" type="ORF">H6F99_08580</name>
</gene>